<reference evidence="2" key="1">
    <citation type="submission" date="2020-02" db="EMBL/GenBank/DDBJ databases">
        <authorList>
            <person name="Meier V. D."/>
        </authorList>
    </citation>
    <scope>NUCLEOTIDE SEQUENCE</scope>
    <source>
        <strain evidence="2">AVDCRST_MAG78</strain>
    </source>
</reference>
<protein>
    <submittedName>
        <fullName evidence="2">Uncharacterized protein</fullName>
    </submittedName>
</protein>
<gene>
    <name evidence="2" type="ORF">AVDCRST_MAG78-532</name>
</gene>
<sequence length="37" mass="3864">EFLSGPAFVQNPGRRAQGRGGRGSLLEPGSLGLRNIV</sequence>
<feature type="region of interest" description="Disordered" evidence="1">
    <location>
        <begin position="1"/>
        <end position="26"/>
    </location>
</feature>
<feature type="non-terminal residue" evidence="2">
    <location>
        <position position="1"/>
    </location>
</feature>
<name>A0A6J4PG37_9ACTN</name>
<evidence type="ECO:0000313" key="2">
    <source>
        <dbReference type="EMBL" id="CAA9413594.1"/>
    </source>
</evidence>
<feature type="non-terminal residue" evidence="2">
    <location>
        <position position="37"/>
    </location>
</feature>
<evidence type="ECO:0000256" key="1">
    <source>
        <dbReference type="SAM" id="MobiDB-lite"/>
    </source>
</evidence>
<dbReference type="EMBL" id="CADCVB010000039">
    <property type="protein sequence ID" value="CAA9413594.1"/>
    <property type="molecule type" value="Genomic_DNA"/>
</dbReference>
<proteinExistence type="predicted"/>
<dbReference type="AlphaFoldDB" id="A0A6J4PG37"/>
<organism evidence="2">
    <name type="scientific">uncultured Rubrobacteraceae bacterium</name>
    <dbReference type="NCBI Taxonomy" id="349277"/>
    <lineage>
        <taxon>Bacteria</taxon>
        <taxon>Bacillati</taxon>
        <taxon>Actinomycetota</taxon>
        <taxon>Rubrobacteria</taxon>
        <taxon>Rubrobacterales</taxon>
        <taxon>Rubrobacteraceae</taxon>
        <taxon>environmental samples</taxon>
    </lineage>
</organism>
<accession>A0A6J4PG37</accession>